<comment type="caution">
    <text evidence="3">The sequence shown here is derived from an EMBL/GenBank/DDBJ whole genome shotgun (WGS) entry which is preliminary data.</text>
</comment>
<dbReference type="EMBL" id="BAAAUV010000017">
    <property type="protein sequence ID" value="GAA3227663.1"/>
    <property type="molecule type" value="Genomic_DNA"/>
</dbReference>
<evidence type="ECO:0000313" key="3">
    <source>
        <dbReference type="EMBL" id="GAA3227663.1"/>
    </source>
</evidence>
<reference evidence="4" key="1">
    <citation type="journal article" date="2019" name="Int. J. Syst. Evol. Microbiol.">
        <title>The Global Catalogue of Microorganisms (GCM) 10K type strain sequencing project: providing services to taxonomists for standard genome sequencing and annotation.</title>
        <authorList>
            <consortium name="The Broad Institute Genomics Platform"/>
            <consortium name="The Broad Institute Genome Sequencing Center for Infectious Disease"/>
            <person name="Wu L."/>
            <person name="Ma J."/>
        </authorList>
    </citation>
    <scope>NUCLEOTIDE SEQUENCE [LARGE SCALE GENOMIC DNA]</scope>
    <source>
        <strain evidence="4">JCM 9377</strain>
    </source>
</reference>
<name>A0ABP6QGM2_9ACTN</name>
<sequence>MTSGDRPGRLDQQKGRGVRRRRRTAPAPKTGAVQGWTAQAPYLVVLVGVLVGLIACFGSFKVGSFLMAASLIFGAVARGVMAESRVGFLATRRRTTDVIVLAVLGLGIGFLGWVTHAT</sequence>
<feature type="transmembrane region" description="Helical" evidence="2">
    <location>
        <begin position="44"/>
        <end position="77"/>
    </location>
</feature>
<keyword evidence="2" id="KW-1133">Transmembrane helix</keyword>
<dbReference type="Pfam" id="PF11222">
    <property type="entry name" value="DUF3017"/>
    <property type="match status" value="1"/>
</dbReference>
<feature type="transmembrane region" description="Helical" evidence="2">
    <location>
        <begin position="98"/>
        <end position="116"/>
    </location>
</feature>
<feature type="region of interest" description="Disordered" evidence="1">
    <location>
        <begin position="1"/>
        <end position="30"/>
    </location>
</feature>
<evidence type="ECO:0000313" key="4">
    <source>
        <dbReference type="Proteomes" id="UP001501237"/>
    </source>
</evidence>
<protein>
    <recommendedName>
        <fullName evidence="5">DUF3017 family protein</fullName>
    </recommendedName>
</protein>
<proteinExistence type="predicted"/>
<organism evidence="3 4">
    <name type="scientific">Actinocorallia longicatena</name>
    <dbReference type="NCBI Taxonomy" id="111803"/>
    <lineage>
        <taxon>Bacteria</taxon>
        <taxon>Bacillati</taxon>
        <taxon>Actinomycetota</taxon>
        <taxon>Actinomycetes</taxon>
        <taxon>Streptosporangiales</taxon>
        <taxon>Thermomonosporaceae</taxon>
        <taxon>Actinocorallia</taxon>
    </lineage>
</organism>
<keyword evidence="4" id="KW-1185">Reference proteome</keyword>
<dbReference type="Proteomes" id="UP001501237">
    <property type="component" value="Unassembled WGS sequence"/>
</dbReference>
<dbReference type="InterPro" id="IPR021385">
    <property type="entry name" value="DUF3017"/>
</dbReference>
<dbReference type="RefSeq" id="WP_344834210.1">
    <property type="nucleotide sequence ID" value="NZ_BAAAUV010000017.1"/>
</dbReference>
<keyword evidence="2" id="KW-0812">Transmembrane</keyword>
<evidence type="ECO:0000256" key="1">
    <source>
        <dbReference type="SAM" id="MobiDB-lite"/>
    </source>
</evidence>
<accession>A0ABP6QGM2</accession>
<evidence type="ECO:0000256" key="2">
    <source>
        <dbReference type="SAM" id="Phobius"/>
    </source>
</evidence>
<gene>
    <name evidence="3" type="ORF">GCM10010468_56620</name>
</gene>
<feature type="compositionally biased region" description="Basic and acidic residues" evidence="1">
    <location>
        <begin position="1"/>
        <end position="14"/>
    </location>
</feature>
<evidence type="ECO:0008006" key="5">
    <source>
        <dbReference type="Google" id="ProtNLM"/>
    </source>
</evidence>
<keyword evidence="2" id="KW-0472">Membrane</keyword>